<keyword evidence="2" id="KW-1185">Reference proteome</keyword>
<comment type="caution">
    <text evidence="1">The sequence shown here is derived from an EMBL/GenBank/DDBJ whole genome shotgun (WGS) entry which is preliminary data.</text>
</comment>
<evidence type="ECO:0000313" key="2">
    <source>
        <dbReference type="Proteomes" id="UP000280501"/>
    </source>
</evidence>
<dbReference type="OrthoDB" id="7062584at2"/>
<dbReference type="EMBL" id="RKQZ01000001">
    <property type="protein sequence ID" value="RPF22665.1"/>
    <property type="molecule type" value="Genomic_DNA"/>
</dbReference>
<accession>A0A3N4ZNZ2</accession>
<gene>
    <name evidence="1" type="ORF">EDD34_3336</name>
</gene>
<name>A0A3N4ZNZ2_9MICO</name>
<dbReference type="Pfam" id="PF12900">
    <property type="entry name" value="Pyridox_ox_2"/>
    <property type="match status" value="1"/>
</dbReference>
<dbReference type="InterPro" id="IPR012349">
    <property type="entry name" value="Split_barrel_FMN-bd"/>
</dbReference>
<dbReference type="Proteomes" id="UP000280501">
    <property type="component" value="Unassembled WGS sequence"/>
</dbReference>
<dbReference type="SUPFAM" id="SSF50475">
    <property type="entry name" value="FMN-binding split barrel"/>
    <property type="match status" value="1"/>
</dbReference>
<sequence>MTQWTSSDTITPLQDDEIWDLLSMIPIGRLATAAAGEPDIFPVNFAVANREIYIKTTPGSKLVEAAVNPKVAFEVDQWGPDFADSVVIKGTVRILDTDAEMAVAEATGLATYTTTEKTEWLRITPTEVSGRRFARAERGE</sequence>
<evidence type="ECO:0000313" key="1">
    <source>
        <dbReference type="EMBL" id="RPF22665.1"/>
    </source>
</evidence>
<evidence type="ECO:0008006" key="3">
    <source>
        <dbReference type="Google" id="ProtNLM"/>
    </source>
</evidence>
<dbReference type="Gene3D" id="2.30.110.10">
    <property type="entry name" value="Electron Transport, Fmn-binding Protein, Chain A"/>
    <property type="match status" value="1"/>
</dbReference>
<reference evidence="1 2" key="1">
    <citation type="submission" date="2018-11" db="EMBL/GenBank/DDBJ databases">
        <title>Sequencing the genomes of 1000 actinobacteria strains.</title>
        <authorList>
            <person name="Klenk H.-P."/>
        </authorList>
    </citation>
    <scope>NUCLEOTIDE SEQUENCE [LARGE SCALE GENOMIC DNA]</scope>
    <source>
        <strain evidence="1 2">DSM 15700</strain>
    </source>
</reference>
<organism evidence="1 2">
    <name type="scientific">Myceligenerans xiligouense</name>
    <dbReference type="NCBI Taxonomy" id="253184"/>
    <lineage>
        <taxon>Bacteria</taxon>
        <taxon>Bacillati</taxon>
        <taxon>Actinomycetota</taxon>
        <taxon>Actinomycetes</taxon>
        <taxon>Micrococcales</taxon>
        <taxon>Promicromonosporaceae</taxon>
        <taxon>Myceligenerans</taxon>
    </lineage>
</organism>
<dbReference type="AlphaFoldDB" id="A0A3N4ZNZ2"/>
<protein>
    <recommendedName>
        <fullName evidence="3">Nitroimidazol reductase NimA-like FMN-containing flavoprotein (Pyridoxamine 5'-phosphate oxidase superfamily)</fullName>
    </recommendedName>
</protein>
<proteinExistence type="predicted"/>
<dbReference type="InterPro" id="IPR024747">
    <property type="entry name" value="Pyridox_Oxase-rel"/>
</dbReference>